<keyword evidence="3" id="KW-1185">Reference proteome</keyword>
<reference evidence="3" key="1">
    <citation type="journal article" date="2019" name="Int. J. Syst. Evol. Microbiol.">
        <title>The Global Catalogue of Microorganisms (GCM) 10K type strain sequencing project: providing services to taxonomists for standard genome sequencing and annotation.</title>
        <authorList>
            <consortium name="The Broad Institute Genomics Platform"/>
            <consortium name="The Broad Institute Genome Sequencing Center for Infectious Disease"/>
            <person name="Wu L."/>
            <person name="Ma J."/>
        </authorList>
    </citation>
    <scope>NUCLEOTIDE SEQUENCE [LARGE SCALE GENOMIC DNA]</scope>
    <source>
        <strain evidence="3">JCM 16981</strain>
    </source>
</reference>
<evidence type="ECO:0000256" key="1">
    <source>
        <dbReference type="SAM" id="MobiDB-lite"/>
    </source>
</evidence>
<dbReference type="EMBL" id="BAABCK010000017">
    <property type="protein sequence ID" value="GAA3720686.1"/>
    <property type="molecule type" value="Genomic_DNA"/>
</dbReference>
<gene>
    <name evidence="2" type="ORF">GCM10022378_08340</name>
</gene>
<comment type="caution">
    <text evidence="2">The sequence shown here is derived from an EMBL/GenBank/DDBJ whole genome shotgun (WGS) entry which is preliminary data.</text>
</comment>
<dbReference type="RefSeq" id="WP_344701723.1">
    <property type="nucleotide sequence ID" value="NZ_BAABCK010000017.1"/>
</dbReference>
<accession>A0ABP7EMZ7</accession>
<protein>
    <submittedName>
        <fullName evidence="2">Uncharacterized protein</fullName>
    </submittedName>
</protein>
<sequence length="77" mass="8848">MSNNRYNRKIDPENFEEAFLEENPTSIYDQCIADFKLIIVLDLLEKMVHGYNQEDRAVSWSPSPPRGAPASFVARSD</sequence>
<evidence type="ECO:0000313" key="2">
    <source>
        <dbReference type="EMBL" id="GAA3720686.1"/>
    </source>
</evidence>
<proteinExistence type="predicted"/>
<name>A0ABP7EMZ7_9STAP</name>
<organism evidence="2 3">
    <name type="scientific">Salinicoccus jeotgali</name>
    <dbReference type="NCBI Taxonomy" id="381634"/>
    <lineage>
        <taxon>Bacteria</taxon>
        <taxon>Bacillati</taxon>
        <taxon>Bacillota</taxon>
        <taxon>Bacilli</taxon>
        <taxon>Bacillales</taxon>
        <taxon>Staphylococcaceae</taxon>
        <taxon>Salinicoccus</taxon>
    </lineage>
</organism>
<dbReference type="Proteomes" id="UP001500920">
    <property type="component" value="Unassembled WGS sequence"/>
</dbReference>
<feature type="region of interest" description="Disordered" evidence="1">
    <location>
        <begin position="55"/>
        <end position="77"/>
    </location>
</feature>
<evidence type="ECO:0000313" key="3">
    <source>
        <dbReference type="Proteomes" id="UP001500920"/>
    </source>
</evidence>